<dbReference type="EMBL" id="VFSV01000072">
    <property type="protein sequence ID" value="TRD14499.1"/>
    <property type="molecule type" value="Genomic_DNA"/>
</dbReference>
<keyword evidence="5" id="KW-1185">Reference proteome</keyword>
<evidence type="ECO:0000259" key="1">
    <source>
        <dbReference type="Pfam" id="PF13737"/>
    </source>
</evidence>
<accession>A0A547Q308</accession>
<evidence type="ECO:0000313" key="3">
    <source>
        <dbReference type="EMBL" id="TRD14499.1"/>
    </source>
</evidence>
<dbReference type="Proteomes" id="UP000318590">
    <property type="component" value="Unassembled WGS sequence"/>
</dbReference>
<feature type="non-terminal residue" evidence="4">
    <location>
        <position position="78"/>
    </location>
</feature>
<feature type="domain" description="Transposase DDE" evidence="1">
    <location>
        <begin position="23"/>
        <end position="63"/>
    </location>
</feature>
<dbReference type="AlphaFoldDB" id="A0A547Q308"/>
<comment type="caution">
    <text evidence="4">The sequence shown here is derived from an EMBL/GenBank/DDBJ whole genome shotgun (WGS) entry which is preliminary data.</text>
</comment>
<gene>
    <name evidence="4" type="ORF">FEV53_08965</name>
    <name evidence="3" type="ORF">FEV53_18800</name>
    <name evidence="2" type="ORF">FEV53_20445</name>
</gene>
<dbReference type="Pfam" id="PF13737">
    <property type="entry name" value="DDE_Tnp_1_5"/>
    <property type="match status" value="1"/>
</dbReference>
<dbReference type="InterPro" id="IPR025668">
    <property type="entry name" value="Tnp_DDE_dom"/>
</dbReference>
<proteinExistence type="predicted"/>
<sequence>MSSWAPTKDKTTNWSAYNEALCQRGSLTIWFDPDMMWKLPPSGKRGRQPSFSDEAIQTCLTMKGEGRSENSPVDCFQP</sequence>
<evidence type="ECO:0000313" key="2">
    <source>
        <dbReference type="EMBL" id="TRD13270.1"/>
    </source>
</evidence>
<dbReference type="EMBL" id="VFSV01000012">
    <property type="protein sequence ID" value="TRD20750.1"/>
    <property type="molecule type" value="Genomic_DNA"/>
</dbReference>
<dbReference type="RefSeq" id="WP_185962149.1">
    <property type="nucleotide sequence ID" value="NZ_VFSV01000012.1"/>
</dbReference>
<name>A0A547Q308_9RHOB</name>
<evidence type="ECO:0000313" key="4">
    <source>
        <dbReference type="EMBL" id="TRD20750.1"/>
    </source>
</evidence>
<dbReference type="EMBL" id="VFSV01000156">
    <property type="protein sequence ID" value="TRD13270.1"/>
    <property type="molecule type" value="Genomic_DNA"/>
</dbReference>
<organism evidence="4 5">
    <name type="scientific">Palleronia caenipelagi</name>
    <dbReference type="NCBI Taxonomy" id="2489174"/>
    <lineage>
        <taxon>Bacteria</taxon>
        <taxon>Pseudomonadati</taxon>
        <taxon>Pseudomonadota</taxon>
        <taxon>Alphaproteobacteria</taxon>
        <taxon>Rhodobacterales</taxon>
        <taxon>Roseobacteraceae</taxon>
        <taxon>Palleronia</taxon>
    </lineage>
</organism>
<evidence type="ECO:0000313" key="5">
    <source>
        <dbReference type="Proteomes" id="UP000318590"/>
    </source>
</evidence>
<reference evidence="4 5" key="1">
    <citation type="submission" date="2019-06" db="EMBL/GenBank/DDBJ databases">
        <title>Paenimaribius caenipelagi gen. nov., sp. nov., isolated from a tidal flat.</title>
        <authorList>
            <person name="Yoon J.-H."/>
        </authorList>
    </citation>
    <scope>NUCLEOTIDE SEQUENCE [LARGE SCALE GENOMIC DNA]</scope>
    <source>
        <strain evidence="4 5">JBTF-M29</strain>
    </source>
</reference>
<protein>
    <recommendedName>
        <fullName evidence="1">Transposase DDE domain-containing protein</fullName>
    </recommendedName>
</protein>